<evidence type="ECO:0000256" key="1">
    <source>
        <dbReference type="SAM" id="MobiDB-lite"/>
    </source>
</evidence>
<gene>
    <name evidence="4" type="primary">LOC115877911</name>
</gene>
<dbReference type="Proteomes" id="UP000504635">
    <property type="component" value="Unplaced"/>
</dbReference>
<keyword evidence="3" id="KW-1185">Reference proteome</keyword>
<evidence type="ECO:0000313" key="4">
    <source>
        <dbReference type="RefSeq" id="XP_030750122.1"/>
    </source>
</evidence>
<dbReference type="Pfam" id="PF07713">
    <property type="entry name" value="DUF1604"/>
    <property type="match status" value="1"/>
</dbReference>
<proteinExistence type="predicted"/>
<name>A0A6J2XFR5_SITOR</name>
<feature type="domain" description="G patch" evidence="2">
    <location>
        <begin position="31"/>
        <end position="113"/>
    </location>
</feature>
<reference evidence="4" key="1">
    <citation type="submission" date="2025-08" db="UniProtKB">
        <authorList>
            <consortium name="RefSeq"/>
        </authorList>
    </citation>
    <scope>IDENTIFICATION</scope>
    <source>
        <tissue evidence="4">Gonads</tissue>
    </source>
</reference>
<feature type="compositionally biased region" description="Basic and acidic residues" evidence="1">
    <location>
        <begin position="578"/>
        <end position="591"/>
    </location>
</feature>
<evidence type="ECO:0000313" key="3">
    <source>
        <dbReference type="Proteomes" id="UP000504635"/>
    </source>
</evidence>
<dbReference type="GeneID" id="115877911"/>
<organism evidence="3 4">
    <name type="scientific">Sitophilus oryzae</name>
    <name type="common">Rice weevil</name>
    <name type="synonym">Curculio oryzae</name>
    <dbReference type="NCBI Taxonomy" id="7048"/>
    <lineage>
        <taxon>Eukaryota</taxon>
        <taxon>Metazoa</taxon>
        <taxon>Ecdysozoa</taxon>
        <taxon>Arthropoda</taxon>
        <taxon>Hexapoda</taxon>
        <taxon>Insecta</taxon>
        <taxon>Pterygota</taxon>
        <taxon>Neoptera</taxon>
        <taxon>Endopterygota</taxon>
        <taxon>Coleoptera</taxon>
        <taxon>Polyphaga</taxon>
        <taxon>Cucujiformia</taxon>
        <taxon>Curculionidae</taxon>
        <taxon>Dryophthorinae</taxon>
        <taxon>Sitophilus</taxon>
    </lineage>
</organism>
<feature type="compositionally biased region" description="Basic residues" evidence="1">
    <location>
        <begin position="687"/>
        <end position="710"/>
    </location>
</feature>
<dbReference type="GO" id="GO:0003723">
    <property type="term" value="F:RNA binding"/>
    <property type="evidence" value="ECO:0007669"/>
    <property type="project" value="TreeGrafter"/>
</dbReference>
<feature type="region of interest" description="Disordered" evidence="1">
    <location>
        <begin position="565"/>
        <end position="598"/>
    </location>
</feature>
<dbReference type="PANTHER" id="PTHR13384:SF19">
    <property type="entry name" value="G PATCH DOMAIN-CONTAINING PROTEIN 1"/>
    <property type="match status" value="1"/>
</dbReference>
<feature type="region of interest" description="Disordered" evidence="1">
    <location>
        <begin position="621"/>
        <end position="710"/>
    </location>
</feature>
<dbReference type="AlphaFoldDB" id="A0A6J2XFR5"/>
<dbReference type="InterPro" id="IPR011666">
    <property type="entry name" value="DUF1604"/>
</dbReference>
<feature type="compositionally biased region" description="Acidic residues" evidence="1">
    <location>
        <begin position="566"/>
        <end position="577"/>
    </location>
</feature>
<dbReference type="RefSeq" id="XP_030750122.1">
    <property type="nucleotide sequence ID" value="XM_030894262.1"/>
</dbReference>
<protein>
    <submittedName>
        <fullName evidence="4">G patch domain-containing protein 1 homolog</fullName>
    </submittedName>
</protein>
<dbReference type="InParanoid" id="A0A6J2XFR5"/>
<feature type="compositionally biased region" description="Low complexity" evidence="1">
    <location>
        <begin position="621"/>
        <end position="649"/>
    </location>
</feature>
<dbReference type="KEGG" id="soy:115877911"/>
<dbReference type="PANTHER" id="PTHR13384">
    <property type="entry name" value="G PATCH DOMAIN-CONTAINING PROTEIN 1"/>
    <property type="match status" value="1"/>
</dbReference>
<dbReference type="GO" id="GO:0006397">
    <property type="term" value="P:mRNA processing"/>
    <property type="evidence" value="ECO:0007669"/>
    <property type="project" value="InterPro"/>
</dbReference>
<evidence type="ECO:0000259" key="2">
    <source>
        <dbReference type="Pfam" id="PF07713"/>
    </source>
</evidence>
<sequence>MSDSEEEHFCYYGIPLDPYDEDCIPKKRPITVEEQIATDAQGRRRFHGAFTGGFSAGFFNTVGSLEGWLPNEFKSSRSEKAKNYIQKPEDFMDEEDMGEHGIAPQVIKATDEYNTSKKRKKQVFSDGPIPGEPVLHHLITSGNETIGYMLLKNLGVKDKIRRRQEELQSETKVYGCQMPNRAYDISEDINHDKYEVPEIYKEFLSNPKSNTFGLGYKGLNKNTFSLFPEPGSSKLNVIDKSNKKVSISGQAFGVGAFEEEDDDIYMKDDMNKYDFEISEEKKQAESVKKSNLVFDMFIPSKTPLLNKKLFPPPKIPHSFTGEHKVRKSRFEPLPEEPVETGKINAAVRAKYLGEETDKEYTESVSPLNPQKGVKKQQETKLTKVAETKNETETRNAFDITSIYLSDKFVSSSKNEDMGNILQPLEKMGTIHGTDQMRDAARMKMFGPLTRVTSDWIPCSMLCKKFNVPEPFVDRPTKQRTRTKNLIFEYEKHAEEQTELKPGLSHQKEESVIKEELETSIVINDEESKPEEVKESNEIHDVSIDLTEKLNLDQKQDLFKAIFLSSDESEDETEEKPEEENISKESRSEELKSTVLSDNLLPKIKPMKEGILSGVNFHAFRKPTVNPKTEEPTNNETVVENDTNTTDLNLYGPKIPQKLPANQPGSNNTVFVTSYSDDEWVEKDESKKKKHKKHKKDKHKKHKHDKHKSSR</sequence>
<feature type="compositionally biased region" description="Polar residues" evidence="1">
    <location>
        <begin position="662"/>
        <end position="674"/>
    </location>
</feature>
<dbReference type="OrthoDB" id="20507at2759"/>
<dbReference type="GO" id="GO:0005634">
    <property type="term" value="C:nucleus"/>
    <property type="evidence" value="ECO:0007669"/>
    <property type="project" value="TreeGrafter"/>
</dbReference>
<accession>A0A6J2XFR5</accession>
<dbReference type="FunCoup" id="A0A6J2XFR5">
    <property type="interactions" value="2054"/>
</dbReference>